<organism evidence="8 9">
    <name type="scientific">Caerostris extrusa</name>
    <name type="common">Bark spider</name>
    <name type="synonym">Caerostris bankana</name>
    <dbReference type="NCBI Taxonomy" id="172846"/>
    <lineage>
        <taxon>Eukaryota</taxon>
        <taxon>Metazoa</taxon>
        <taxon>Ecdysozoa</taxon>
        <taxon>Arthropoda</taxon>
        <taxon>Chelicerata</taxon>
        <taxon>Arachnida</taxon>
        <taxon>Araneae</taxon>
        <taxon>Araneomorphae</taxon>
        <taxon>Entelegynae</taxon>
        <taxon>Araneoidea</taxon>
        <taxon>Araneidae</taxon>
        <taxon>Caerostris</taxon>
    </lineage>
</organism>
<feature type="chain" id="PRO_5043764042" evidence="6">
    <location>
        <begin position="19"/>
        <end position="161"/>
    </location>
</feature>
<dbReference type="Proteomes" id="UP001054945">
    <property type="component" value="Unassembled WGS sequence"/>
</dbReference>
<accession>A0AAV4UMZ8</accession>
<sequence length="161" mass="18091">MVLLLLLFGLLSSAICGALPVQSGELTWSPRCPTSSRGKIPRLIPDPTNCRSAFLCYHGMPRRYFCPKGQVFDAQNQECVPKQVCSKENDEYTAFTTCPDRNGPKNILFPHPTDCKMFYQCDNGIAVLRQCAALTHFNPATDRCDWPHEANCKARYLTLQS</sequence>
<dbReference type="GO" id="GO:0008061">
    <property type="term" value="F:chitin binding"/>
    <property type="evidence" value="ECO:0007669"/>
    <property type="project" value="UniProtKB-KW"/>
</dbReference>
<dbReference type="PROSITE" id="PS50940">
    <property type="entry name" value="CHIT_BIND_II"/>
    <property type="match status" value="2"/>
</dbReference>
<dbReference type="EMBL" id="BPLR01013162">
    <property type="protein sequence ID" value="GIY59114.1"/>
    <property type="molecule type" value="Genomic_DNA"/>
</dbReference>
<evidence type="ECO:0000313" key="8">
    <source>
        <dbReference type="EMBL" id="GIY59114.1"/>
    </source>
</evidence>
<reference evidence="8 9" key="1">
    <citation type="submission" date="2021-06" db="EMBL/GenBank/DDBJ databases">
        <title>Caerostris extrusa draft genome.</title>
        <authorList>
            <person name="Kono N."/>
            <person name="Arakawa K."/>
        </authorList>
    </citation>
    <scope>NUCLEOTIDE SEQUENCE [LARGE SCALE GENOMIC DNA]</scope>
</reference>
<feature type="domain" description="Chitin-binding type-2" evidence="7">
    <location>
        <begin position="29"/>
        <end position="87"/>
    </location>
</feature>
<dbReference type="AlphaFoldDB" id="A0AAV4UMZ8"/>
<evidence type="ECO:0000313" key="9">
    <source>
        <dbReference type="Proteomes" id="UP001054945"/>
    </source>
</evidence>
<evidence type="ECO:0000256" key="3">
    <source>
        <dbReference type="ARBA" id="ARBA00022737"/>
    </source>
</evidence>
<feature type="signal peptide" evidence="6">
    <location>
        <begin position="1"/>
        <end position="18"/>
    </location>
</feature>
<evidence type="ECO:0000259" key="7">
    <source>
        <dbReference type="PROSITE" id="PS50940"/>
    </source>
</evidence>
<dbReference type="GO" id="GO:0005576">
    <property type="term" value="C:extracellular region"/>
    <property type="evidence" value="ECO:0007669"/>
    <property type="project" value="InterPro"/>
</dbReference>
<evidence type="ECO:0000256" key="4">
    <source>
        <dbReference type="ARBA" id="ARBA00023157"/>
    </source>
</evidence>
<dbReference type="Pfam" id="PF01607">
    <property type="entry name" value="CBM_14"/>
    <property type="match status" value="2"/>
</dbReference>
<keyword evidence="5" id="KW-0325">Glycoprotein</keyword>
<dbReference type="PANTHER" id="PTHR23301:SF0">
    <property type="entry name" value="CHITIN-BINDING TYPE-2 DOMAIN-CONTAINING PROTEIN-RELATED"/>
    <property type="match status" value="1"/>
</dbReference>
<dbReference type="SMART" id="SM00494">
    <property type="entry name" value="ChtBD2"/>
    <property type="match status" value="2"/>
</dbReference>
<keyword evidence="2 6" id="KW-0732">Signal</keyword>
<keyword evidence="3" id="KW-0677">Repeat</keyword>
<gene>
    <name evidence="8" type="primary">X975_16181</name>
    <name evidence="8" type="ORF">CEXT_606581</name>
</gene>
<name>A0AAV4UMZ8_CAEEX</name>
<keyword evidence="1" id="KW-0147">Chitin-binding</keyword>
<proteinExistence type="predicted"/>
<keyword evidence="4" id="KW-1015">Disulfide bond</keyword>
<evidence type="ECO:0000256" key="2">
    <source>
        <dbReference type="ARBA" id="ARBA00022729"/>
    </source>
</evidence>
<dbReference type="InterPro" id="IPR051940">
    <property type="entry name" value="Chitin_bind-dev_reg"/>
</dbReference>
<dbReference type="PANTHER" id="PTHR23301">
    <property type="entry name" value="CHITIN BINDING PERITROPHIN-A"/>
    <property type="match status" value="1"/>
</dbReference>
<dbReference type="SUPFAM" id="SSF57625">
    <property type="entry name" value="Invertebrate chitin-binding proteins"/>
    <property type="match status" value="2"/>
</dbReference>
<protein>
    <submittedName>
        <fullName evidence="8">Peritrophin-1</fullName>
    </submittedName>
</protein>
<comment type="caution">
    <text evidence="8">The sequence shown here is derived from an EMBL/GenBank/DDBJ whole genome shotgun (WGS) entry which is preliminary data.</text>
</comment>
<keyword evidence="9" id="KW-1185">Reference proteome</keyword>
<evidence type="ECO:0000256" key="1">
    <source>
        <dbReference type="ARBA" id="ARBA00022669"/>
    </source>
</evidence>
<evidence type="ECO:0000256" key="5">
    <source>
        <dbReference type="ARBA" id="ARBA00023180"/>
    </source>
</evidence>
<feature type="domain" description="Chitin-binding type-2" evidence="7">
    <location>
        <begin position="95"/>
        <end position="154"/>
    </location>
</feature>
<dbReference type="Gene3D" id="2.170.140.10">
    <property type="entry name" value="Chitin binding domain"/>
    <property type="match status" value="2"/>
</dbReference>
<evidence type="ECO:0000256" key="6">
    <source>
        <dbReference type="SAM" id="SignalP"/>
    </source>
</evidence>
<dbReference type="InterPro" id="IPR036508">
    <property type="entry name" value="Chitin-bd_dom_sf"/>
</dbReference>
<dbReference type="InterPro" id="IPR002557">
    <property type="entry name" value="Chitin-bd_dom"/>
</dbReference>